<dbReference type="STRING" id="645133.E3QBM2"/>
<feature type="signal peptide" evidence="1">
    <location>
        <begin position="1"/>
        <end position="18"/>
    </location>
</feature>
<dbReference type="Proteomes" id="UP000008782">
    <property type="component" value="Unassembled WGS sequence"/>
</dbReference>
<evidence type="ECO:0000259" key="2">
    <source>
        <dbReference type="Pfam" id="PF13933"/>
    </source>
</evidence>
<keyword evidence="1" id="KW-0732">Signal</keyword>
<dbReference type="Pfam" id="PF13933">
    <property type="entry name" value="HRXXH"/>
    <property type="match status" value="1"/>
</dbReference>
<dbReference type="eggNOG" id="ENOG502T4AA">
    <property type="taxonomic scope" value="Eukaryota"/>
</dbReference>
<reference evidence="4" key="1">
    <citation type="journal article" date="2012" name="Nat. Genet.">
        <title>Lifestyle transitions in plant pathogenic Colletotrichum fungi deciphered by genome and transcriptome analyses.</title>
        <authorList>
            <person name="O'Connell R.J."/>
            <person name="Thon M.R."/>
            <person name="Hacquard S."/>
            <person name="Amyotte S.G."/>
            <person name="Kleemann J."/>
            <person name="Torres M.F."/>
            <person name="Damm U."/>
            <person name="Buiate E.A."/>
            <person name="Epstein L."/>
            <person name="Alkan N."/>
            <person name="Altmueller J."/>
            <person name="Alvarado-Balderrama L."/>
            <person name="Bauser C.A."/>
            <person name="Becker C."/>
            <person name="Birren B.W."/>
            <person name="Chen Z."/>
            <person name="Choi J."/>
            <person name="Crouch J.A."/>
            <person name="Duvick J.P."/>
            <person name="Farman M.A."/>
            <person name="Gan P."/>
            <person name="Heiman D."/>
            <person name="Henrissat B."/>
            <person name="Howard R.J."/>
            <person name="Kabbage M."/>
            <person name="Koch C."/>
            <person name="Kracher B."/>
            <person name="Kubo Y."/>
            <person name="Law A.D."/>
            <person name="Lebrun M.-H."/>
            <person name="Lee Y.-H."/>
            <person name="Miyara I."/>
            <person name="Moore N."/>
            <person name="Neumann U."/>
            <person name="Nordstroem K."/>
            <person name="Panaccione D.G."/>
            <person name="Panstruga R."/>
            <person name="Place M."/>
            <person name="Proctor R.H."/>
            <person name="Prusky D."/>
            <person name="Rech G."/>
            <person name="Reinhardt R."/>
            <person name="Rollins J.A."/>
            <person name="Rounsley S."/>
            <person name="Schardl C.L."/>
            <person name="Schwartz D.C."/>
            <person name="Shenoy N."/>
            <person name="Shirasu K."/>
            <person name="Sikhakolli U.R."/>
            <person name="Stueber K."/>
            <person name="Sukno S.A."/>
            <person name="Sweigard J.A."/>
            <person name="Takano Y."/>
            <person name="Takahara H."/>
            <person name="Trail F."/>
            <person name="van der Does H.C."/>
            <person name="Voll L.M."/>
            <person name="Will I."/>
            <person name="Young S."/>
            <person name="Zeng Q."/>
            <person name="Zhang J."/>
            <person name="Zhou S."/>
            <person name="Dickman M.B."/>
            <person name="Schulze-Lefert P."/>
            <person name="Ver Loren van Themaat E."/>
            <person name="Ma L.-J."/>
            <person name="Vaillancourt L.J."/>
        </authorList>
    </citation>
    <scope>NUCLEOTIDE SEQUENCE [LARGE SCALE GENOMIC DNA]</scope>
    <source>
        <strain evidence="4">M1.001 / M2 / FGSC 10212</strain>
    </source>
</reference>
<dbReference type="CDD" id="cd11008">
    <property type="entry name" value="M35_deuterolysin_like"/>
    <property type="match status" value="1"/>
</dbReference>
<dbReference type="Gene3D" id="3.40.390.10">
    <property type="entry name" value="Collagenase (Catalytic Domain)"/>
    <property type="match status" value="1"/>
</dbReference>
<dbReference type="InterPro" id="IPR024079">
    <property type="entry name" value="MetalloPept_cat_dom_sf"/>
</dbReference>
<protein>
    <recommendedName>
        <fullName evidence="2">Putative peptidase domain-containing protein</fullName>
    </recommendedName>
</protein>
<gene>
    <name evidence="3" type="ORF">GLRG_03505</name>
</gene>
<dbReference type="RefSeq" id="XP_008092381.1">
    <property type="nucleotide sequence ID" value="XM_008094190.1"/>
</dbReference>
<dbReference type="OrthoDB" id="4811013at2759"/>
<proteinExistence type="predicted"/>
<evidence type="ECO:0000313" key="4">
    <source>
        <dbReference type="Proteomes" id="UP000008782"/>
    </source>
</evidence>
<dbReference type="GeneID" id="24408870"/>
<feature type="domain" description="Putative peptidase" evidence="2">
    <location>
        <begin position="44"/>
        <end position="190"/>
    </location>
</feature>
<dbReference type="HOGENOM" id="CLU_069405_0_0_1"/>
<dbReference type="EMBL" id="GG697340">
    <property type="protein sequence ID" value="EFQ28361.1"/>
    <property type="molecule type" value="Genomic_DNA"/>
</dbReference>
<sequence>MRFLGLLASLLAAWHVSADLEERDPSVNSFVFDSVFWVDRGDWKCTKQQVKQLNKAIDDARAVTQLAVSALSAQGSEDSYAFRTWFGQNWQFPKISKQKGNGVTENSLVYSCPPPGDKYCDPTSLAAARSQFPGTPWRGPTLVILCPGFFASKSTIESVAVDWKVAGKVMPTRNAGLTLVHEFQHMPKVTGLNNVCVDVPDPARGKSANGRPKGCYSPRWYVEYTCVGISDELKITNAENYAIFAGFIRAWPEKSKPARLPSRQIPTLRYTRT</sequence>
<keyword evidence="4" id="KW-1185">Reference proteome</keyword>
<dbReference type="AlphaFoldDB" id="E3QBM2"/>
<evidence type="ECO:0000256" key="1">
    <source>
        <dbReference type="SAM" id="SignalP"/>
    </source>
</evidence>
<accession>E3QBM2</accession>
<dbReference type="SUPFAM" id="SSF55486">
    <property type="entry name" value="Metalloproteases ('zincins'), catalytic domain"/>
    <property type="match status" value="1"/>
</dbReference>
<dbReference type="GO" id="GO:0008237">
    <property type="term" value="F:metallopeptidase activity"/>
    <property type="evidence" value="ECO:0007669"/>
    <property type="project" value="InterPro"/>
</dbReference>
<dbReference type="InterPro" id="IPR029482">
    <property type="entry name" value="HRXXH"/>
</dbReference>
<dbReference type="VEuPathDB" id="FungiDB:GLRG_03505"/>
<name>E3QBM2_COLGM</name>
<evidence type="ECO:0000313" key="3">
    <source>
        <dbReference type="EMBL" id="EFQ28361.1"/>
    </source>
</evidence>
<organism evidence="4">
    <name type="scientific">Colletotrichum graminicola (strain M1.001 / M2 / FGSC 10212)</name>
    <name type="common">Maize anthracnose fungus</name>
    <name type="synonym">Glomerella graminicola</name>
    <dbReference type="NCBI Taxonomy" id="645133"/>
    <lineage>
        <taxon>Eukaryota</taxon>
        <taxon>Fungi</taxon>
        <taxon>Dikarya</taxon>
        <taxon>Ascomycota</taxon>
        <taxon>Pezizomycotina</taxon>
        <taxon>Sordariomycetes</taxon>
        <taxon>Hypocreomycetidae</taxon>
        <taxon>Glomerellales</taxon>
        <taxon>Glomerellaceae</taxon>
        <taxon>Colletotrichum</taxon>
        <taxon>Colletotrichum graminicola species complex</taxon>
    </lineage>
</organism>
<feature type="chain" id="PRO_5003180284" description="Putative peptidase domain-containing protein" evidence="1">
    <location>
        <begin position="19"/>
        <end position="273"/>
    </location>
</feature>